<organism evidence="1 2">
    <name type="scientific">Ephemerocybe angulata</name>
    <dbReference type="NCBI Taxonomy" id="980116"/>
    <lineage>
        <taxon>Eukaryota</taxon>
        <taxon>Fungi</taxon>
        <taxon>Dikarya</taxon>
        <taxon>Basidiomycota</taxon>
        <taxon>Agaricomycotina</taxon>
        <taxon>Agaricomycetes</taxon>
        <taxon>Agaricomycetidae</taxon>
        <taxon>Agaricales</taxon>
        <taxon>Agaricineae</taxon>
        <taxon>Psathyrellaceae</taxon>
        <taxon>Ephemerocybe</taxon>
    </lineage>
</organism>
<accession>A0A8H5F5G2</accession>
<dbReference type="Proteomes" id="UP000541558">
    <property type="component" value="Unassembled WGS sequence"/>
</dbReference>
<evidence type="ECO:0000313" key="1">
    <source>
        <dbReference type="EMBL" id="KAF5323953.1"/>
    </source>
</evidence>
<keyword evidence="2" id="KW-1185">Reference proteome</keyword>
<gene>
    <name evidence="1" type="ORF">D9611_008223</name>
</gene>
<dbReference type="AlphaFoldDB" id="A0A8H5F5G2"/>
<sequence length="461" mass="52588">MSLRSLPQEILDRIIDEAADEAADESLKSLKSLSLTSRYFLQRCRFHIFSRHLISHFISDKAHRILKHNPSLFSNVRKMRMWVWEDPLETTEDHRWELEQISRVLHKLTNLETLSILNVGAVDESSGTQTQAISYLGHFKDAFSRLFASPKLVNIEIDGFNDFPLHLLHSAPALKSLSVRARLSIAEDPQVDSEPKTPWQLTSLIAEDKGLTTIHHLLKSCTNSIYANLVNLQFTIKTVQAHTNAMLIINNAAEYSALEMLDLRYCPPFPSDSDLVYRCYDELIISGSTIPTFPLLHYMKLWIDVTFHRPSFVAPDLAANMIARMLCTNPQPSLKVAHVRFAWGTPPLGPGFNWEQAFIDGLRRGWGSIDDALSDTTRFPKLCAIGMTPVHNFPHPSIDLLSSQDMAIIRFRSKAAIIAAFPQTRAREGMLFERGYDNHFIEAEERILSERHKTHYACWRV</sequence>
<name>A0A8H5F5G2_9AGAR</name>
<comment type="caution">
    <text evidence="1">The sequence shown here is derived from an EMBL/GenBank/DDBJ whole genome shotgun (WGS) entry which is preliminary data.</text>
</comment>
<evidence type="ECO:0000313" key="2">
    <source>
        <dbReference type="Proteomes" id="UP000541558"/>
    </source>
</evidence>
<dbReference type="EMBL" id="JAACJK010000165">
    <property type="protein sequence ID" value="KAF5323953.1"/>
    <property type="molecule type" value="Genomic_DNA"/>
</dbReference>
<proteinExistence type="predicted"/>
<dbReference type="OrthoDB" id="2788229at2759"/>
<reference evidence="1 2" key="1">
    <citation type="journal article" date="2020" name="ISME J.">
        <title>Uncovering the hidden diversity of litter-decomposition mechanisms in mushroom-forming fungi.</title>
        <authorList>
            <person name="Floudas D."/>
            <person name="Bentzer J."/>
            <person name="Ahren D."/>
            <person name="Johansson T."/>
            <person name="Persson P."/>
            <person name="Tunlid A."/>
        </authorList>
    </citation>
    <scope>NUCLEOTIDE SEQUENCE [LARGE SCALE GENOMIC DNA]</scope>
    <source>
        <strain evidence="1 2">CBS 175.51</strain>
    </source>
</reference>
<protein>
    <submittedName>
        <fullName evidence="1">Uncharacterized protein</fullName>
    </submittedName>
</protein>